<dbReference type="Pfam" id="PF02602">
    <property type="entry name" value="HEM4"/>
    <property type="match status" value="1"/>
</dbReference>
<name>A0A1I6PHE2_9FLAO</name>
<accession>A0A1I6PHE2</accession>
<dbReference type="GO" id="GO:0004852">
    <property type="term" value="F:uroporphyrinogen-III synthase activity"/>
    <property type="evidence" value="ECO:0007669"/>
    <property type="project" value="InterPro"/>
</dbReference>
<proteinExistence type="predicted"/>
<dbReference type="Proteomes" id="UP000183209">
    <property type="component" value="Unassembled WGS sequence"/>
</dbReference>
<evidence type="ECO:0000259" key="1">
    <source>
        <dbReference type="Pfam" id="PF02602"/>
    </source>
</evidence>
<dbReference type="OrthoDB" id="1523900at2"/>
<evidence type="ECO:0000313" key="3">
    <source>
        <dbReference type="Proteomes" id="UP000183209"/>
    </source>
</evidence>
<dbReference type="AlphaFoldDB" id="A0A1I6PHE2"/>
<dbReference type="PANTHER" id="PTHR12390:SF0">
    <property type="entry name" value="UROPORPHYRINOGEN-III SYNTHASE"/>
    <property type="match status" value="1"/>
</dbReference>
<dbReference type="EMBL" id="FPAG01000001">
    <property type="protein sequence ID" value="SFS39624.1"/>
    <property type="molecule type" value="Genomic_DNA"/>
</dbReference>
<sequence>MNTKPKILSTKELTEQQRNMLEEANITVFEADFIKVKGIDFSCPKEIENAIFTSKNSVKQISNRDIAIKNSYCVGDKTEAFLIAKGYPVTEKAYQAKGLATKIINNHKEKEFIFFCGDRRREELPALLSEHGVAFKEIEVYKTEADSKQLFEEFDGIMFFSPSAVQSFTLKNHIEEAVVFSLGKTTEAEVKKHTNNIITANKPTIENVIVQVIKHFNS</sequence>
<gene>
    <name evidence="2" type="ORF">SAMN04487906_0300</name>
</gene>
<dbReference type="SUPFAM" id="SSF69618">
    <property type="entry name" value="HemD-like"/>
    <property type="match status" value="1"/>
</dbReference>
<dbReference type="GO" id="GO:0006780">
    <property type="term" value="P:uroporphyrinogen III biosynthetic process"/>
    <property type="evidence" value="ECO:0007669"/>
    <property type="project" value="InterPro"/>
</dbReference>
<dbReference type="CDD" id="cd06578">
    <property type="entry name" value="HemD"/>
    <property type="match status" value="1"/>
</dbReference>
<evidence type="ECO:0000313" key="2">
    <source>
        <dbReference type="EMBL" id="SFS39624.1"/>
    </source>
</evidence>
<reference evidence="2 3" key="1">
    <citation type="submission" date="2016-10" db="EMBL/GenBank/DDBJ databases">
        <authorList>
            <person name="de Groot N.N."/>
        </authorList>
    </citation>
    <scope>NUCLEOTIDE SEQUENCE [LARGE SCALE GENOMIC DNA]</scope>
    <source>
        <strain evidence="2 3">CGMCC 1.6114</strain>
    </source>
</reference>
<dbReference type="PANTHER" id="PTHR12390">
    <property type="entry name" value="UROPORPHYRINOGEN III SYNTHASE"/>
    <property type="match status" value="1"/>
</dbReference>
<organism evidence="2 3">
    <name type="scientific">Zhouia amylolytica</name>
    <dbReference type="NCBI Taxonomy" id="376730"/>
    <lineage>
        <taxon>Bacteria</taxon>
        <taxon>Pseudomonadati</taxon>
        <taxon>Bacteroidota</taxon>
        <taxon>Flavobacteriia</taxon>
        <taxon>Flavobacteriales</taxon>
        <taxon>Flavobacteriaceae</taxon>
        <taxon>Zhouia</taxon>
    </lineage>
</organism>
<dbReference type="Gene3D" id="3.40.50.10090">
    <property type="match status" value="2"/>
</dbReference>
<dbReference type="InterPro" id="IPR039793">
    <property type="entry name" value="UROS/Hem4"/>
</dbReference>
<protein>
    <submittedName>
        <fullName evidence="2">Uroporphyrinogen-III synthase</fullName>
    </submittedName>
</protein>
<dbReference type="RefSeq" id="WP_074976443.1">
    <property type="nucleotide sequence ID" value="NZ_FPAG01000001.1"/>
</dbReference>
<dbReference type="GO" id="GO:0005829">
    <property type="term" value="C:cytosol"/>
    <property type="evidence" value="ECO:0007669"/>
    <property type="project" value="TreeGrafter"/>
</dbReference>
<dbReference type="InterPro" id="IPR003754">
    <property type="entry name" value="4pyrrol_synth_uPrphyn_synth"/>
</dbReference>
<dbReference type="InterPro" id="IPR036108">
    <property type="entry name" value="4pyrrol_syn_uPrphyn_synt_sf"/>
</dbReference>
<feature type="domain" description="Tetrapyrrole biosynthesis uroporphyrinogen III synthase" evidence="1">
    <location>
        <begin position="22"/>
        <end position="208"/>
    </location>
</feature>